<evidence type="ECO:0000259" key="6">
    <source>
        <dbReference type="Pfam" id="PF00294"/>
    </source>
</evidence>
<organism evidence="7 8">
    <name type="scientific">Dictyobacter arantiisoli</name>
    <dbReference type="NCBI Taxonomy" id="2014874"/>
    <lineage>
        <taxon>Bacteria</taxon>
        <taxon>Bacillati</taxon>
        <taxon>Chloroflexota</taxon>
        <taxon>Ktedonobacteria</taxon>
        <taxon>Ktedonobacterales</taxon>
        <taxon>Dictyobacteraceae</taxon>
        <taxon>Dictyobacter</taxon>
    </lineage>
</organism>
<dbReference type="Proteomes" id="UP000322530">
    <property type="component" value="Unassembled WGS sequence"/>
</dbReference>
<protein>
    <submittedName>
        <fullName evidence="7">Carbohydrate kinase</fullName>
    </submittedName>
</protein>
<dbReference type="EMBL" id="BIXY01000024">
    <property type="protein sequence ID" value="GCF08442.1"/>
    <property type="molecule type" value="Genomic_DNA"/>
</dbReference>
<dbReference type="CDD" id="cd01167">
    <property type="entry name" value="bac_FRK"/>
    <property type="match status" value="1"/>
</dbReference>
<dbReference type="OrthoDB" id="9813569at2"/>
<dbReference type="AlphaFoldDB" id="A0A5A5TAJ6"/>
<dbReference type="InterPro" id="IPR029056">
    <property type="entry name" value="Ribokinase-like"/>
</dbReference>
<dbReference type="Pfam" id="PF00294">
    <property type="entry name" value="PfkB"/>
    <property type="match status" value="1"/>
</dbReference>
<dbReference type="Gene3D" id="3.40.1190.20">
    <property type="match status" value="1"/>
</dbReference>
<evidence type="ECO:0000256" key="2">
    <source>
        <dbReference type="ARBA" id="ARBA00022679"/>
    </source>
</evidence>
<reference evidence="7 8" key="1">
    <citation type="submission" date="2019-01" db="EMBL/GenBank/DDBJ databases">
        <title>Draft genome sequence of Dictyobacter sp. Uno17.</title>
        <authorList>
            <person name="Wang C.M."/>
            <person name="Zheng Y."/>
            <person name="Sakai Y."/>
            <person name="Abe K."/>
            <person name="Yokota A."/>
            <person name="Yabe S."/>
        </authorList>
    </citation>
    <scope>NUCLEOTIDE SEQUENCE [LARGE SCALE GENOMIC DNA]</scope>
    <source>
        <strain evidence="7 8">Uno17</strain>
    </source>
</reference>
<dbReference type="RefSeq" id="WP_149401430.1">
    <property type="nucleotide sequence ID" value="NZ_BIXY01000024.1"/>
</dbReference>
<dbReference type="PROSITE" id="PS00584">
    <property type="entry name" value="PFKB_KINASES_2"/>
    <property type="match status" value="1"/>
</dbReference>
<dbReference type="PANTHER" id="PTHR43085:SF1">
    <property type="entry name" value="PSEUDOURIDINE KINASE-RELATED"/>
    <property type="match status" value="1"/>
</dbReference>
<evidence type="ECO:0000256" key="4">
    <source>
        <dbReference type="ARBA" id="ARBA00022777"/>
    </source>
</evidence>
<feature type="domain" description="Carbohydrate kinase PfkB" evidence="6">
    <location>
        <begin position="3"/>
        <end position="307"/>
    </location>
</feature>
<dbReference type="InterPro" id="IPR002173">
    <property type="entry name" value="Carboh/pur_kinase_PfkB_CS"/>
</dbReference>
<evidence type="ECO:0000256" key="3">
    <source>
        <dbReference type="ARBA" id="ARBA00022741"/>
    </source>
</evidence>
<keyword evidence="8" id="KW-1185">Reference proteome</keyword>
<evidence type="ECO:0000256" key="1">
    <source>
        <dbReference type="ARBA" id="ARBA00010688"/>
    </source>
</evidence>
<name>A0A5A5TAJ6_9CHLR</name>
<evidence type="ECO:0000313" key="8">
    <source>
        <dbReference type="Proteomes" id="UP000322530"/>
    </source>
</evidence>
<keyword evidence="5" id="KW-0067">ATP-binding</keyword>
<accession>A0A5A5TAJ6</accession>
<evidence type="ECO:0000313" key="7">
    <source>
        <dbReference type="EMBL" id="GCF08442.1"/>
    </source>
</evidence>
<dbReference type="PANTHER" id="PTHR43085">
    <property type="entry name" value="HEXOKINASE FAMILY MEMBER"/>
    <property type="match status" value="1"/>
</dbReference>
<comment type="similarity">
    <text evidence="1">Belongs to the carbohydrate kinase PfkB family.</text>
</comment>
<keyword evidence="3" id="KW-0547">Nucleotide-binding</keyword>
<dbReference type="GO" id="GO:0005524">
    <property type="term" value="F:ATP binding"/>
    <property type="evidence" value="ECO:0007669"/>
    <property type="project" value="UniProtKB-KW"/>
</dbReference>
<proteinExistence type="inferred from homology"/>
<keyword evidence="2" id="KW-0808">Transferase</keyword>
<dbReference type="GO" id="GO:0016301">
    <property type="term" value="F:kinase activity"/>
    <property type="evidence" value="ECO:0007669"/>
    <property type="project" value="UniProtKB-KW"/>
</dbReference>
<keyword evidence="4 7" id="KW-0418">Kinase</keyword>
<dbReference type="SUPFAM" id="SSF53613">
    <property type="entry name" value="Ribokinase-like"/>
    <property type="match status" value="1"/>
</dbReference>
<gene>
    <name evidence="7" type="ORF">KDI_20060</name>
</gene>
<dbReference type="InterPro" id="IPR050306">
    <property type="entry name" value="PfkB_Carbo_kinase"/>
</dbReference>
<evidence type="ECO:0000256" key="5">
    <source>
        <dbReference type="ARBA" id="ARBA00022840"/>
    </source>
</evidence>
<sequence length="319" mass="34348">MRTFITCMGECLIDFLPLPENAGIPGFQMFPAGSHLNVAVGVARLGQASAFACKMADDYFGHFLRSYIEQNKIDTRYLTTVEGLSTLAFVATENGHPAFTFYGEGTADALLTPADVPAALFEETRILHIGCISLLRGSTPATIRATFEQLKGKALLSLDPNLRPPLVKDEPAYRALLQHLISLTDVLKLSDEDLSWLLPNRSLEDALQSLLQQGPALVVVTRGAQGSSAIKQGGELFHVPGFAVPVKDTVGAGDTFCAGLLTQLADRNLVTHDALTELQQDELTSILRFAAAAAAINCTRTGANPPTRDELIHFLNTQS</sequence>
<comment type="caution">
    <text evidence="7">The sequence shown here is derived from an EMBL/GenBank/DDBJ whole genome shotgun (WGS) entry which is preliminary data.</text>
</comment>
<dbReference type="InterPro" id="IPR011611">
    <property type="entry name" value="PfkB_dom"/>
</dbReference>